<sequence>MIMQSLRAFNTLKTELVNQQTYQTRAQATSAIFEYIEVFYNKIRRHSTIGYYSPNDYEQAFYKENYQLNKSLLGLSWLLHNLGQAPKPHCSIKRTRV</sequence>
<dbReference type="InterPro" id="IPR001584">
    <property type="entry name" value="Integrase_cat-core"/>
</dbReference>
<dbReference type="AlphaFoldDB" id="A0A853F0T1"/>
<evidence type="ECO:0000313" key="3">
    <source>
        <dbReference type="Proteomes" id="UP000568751"/>
    </source>
</evidence>
<name>A0A853F0T1_9GAMM</name>
<dbReference type="GO" id="GO:0015074">
    <property type="term" value="P:DNA integration"/>
    <property type="evidence" value="ECO:0007669"/>
    <property type="project" value="InterPro"/>
</dbReference>
<organism evidence="2 3">
    <name type="scientific">Candidatus Thiodubiliella endoseptemdiera</name>
    <dbReference type="NCBI Taxonomy" id="2738886"/>
    <lineage>
        <taxon>Bacteria</taxon>
        <taxon>Pseudomonadati</taxon>
        <taxon>Pseudomonadota</taxon>
        <taxon>Gammaproteobacteria</taxon>
        <taxon>Candidatus Pseudothioglobaceae</taxon>
        <taxon>Candidatus Thiodubiliella</taxon>
    </lineage>
</organism>
<gene>
    <name evidence="2" type="ORF">H0A76_04275</name>
</gene>
<dbReference type="EMBL" id="JACCHT010000001">
    <property type="protein sequence ID" value="NYT27166.1"/>
    <property type="molecule type" value="Genomic_DNA"/>
</dbReference>
<protein>
    <submittedName>
        <fullName evidence="2">IS3 family transposase</fullName>
    </submittedName>
</protein>
<reference evidence="2 3" key="1">
    <citation type="submission" date="2020-05" db="EMBL/GenBank/DDBJ databases">
        <title>Horizontal transmission and recombination maintain forever young bacterial symbiont genomes.</title>
        <authorList>
            <person name="Russell S.L."/>
            <person name="Pepper-Tunick E."/>
            <person name="Svedberg J."/>
            <person name="Byrne A."/>
            <person name="Ruelas Castillo J."/>
            <person name="Vollmers C."/>
            <person name="Beinart R.A."/>
            <person name="Corbett-Detig R."/>
        </authorList>
    </citation>
    <scope>NUCLEOTIDE SEQUENCE [LARGE SCALE GENOMIC DNA]</scope>
    <source>
        <strain evidence="2">455</strain>
    </source>
</reference>
<evidence type="ECO:0000313" key="2">
    <source>
        <dbReference type="EMBL" id="NYT27166.1"/>
    </source>
</evidence>
<dbReference type="PANTHER" id="PTHR46889">
    <property type="entry name" value="TRANSPOSASE INSF FOR INSERTION SEQUENCE IS3B-RELATED"/>
    <property type="match status" value="1"/>
</dbReference>
<evidence type="ECO:0000259" key="1">
    <source>
        <dbReference type="Pfam" id="PF13333"/>
    </source>
</evidence>
<feature type="domain" description="Integrase catalytic" evidence="1">
    <location>
        <begin position="9"/>
        <end position="59"/>
    </location>
</feature>
<dbReference type="SUPFAM" id="SSF53098">
    <property type="entry name" value="Ribonuclease H-like"/>
    <property type="match status" value="1"/>
</dbReference>
<dbReference type="PANTHER" id="PTHR46889:SF4">
    <property type="entry name" value="TRANSPOSASE INSO FOR INSERTION SEQUENCE ELEMENT IS911B-RELATED"/>
    <property type="match status" value="1"/>
</dbReference>
<accession>A0A853F0T1</accession>
<proteinExistence type="predicted"/>
<dbReference type="InterPro" id="IPR050900">
    <property type="entry name" value="Transposase_IS3/IS150/IS904"/>
</dbReference>
<dbReference type="Proteomes" id="UP000568751">
    <property type="component" value="Unassembled WGS sequence"/>
</dbReference>
<comment type="caution">
    <text evidence="2">The sequence shown here is derived from an EMBL/GenBank/DDBJ whole genome shotgun (WGS) entry which is preliminary data.</text>
</comment>
<dbReference type="Pfam" id="PF13333">
    <property type="entry name" value="rve_2"/>
    <property type="match status" value="1"/>
</dbReference>
<dbReference type="InterPro" id="IPR012337">
    <property type="entry name" value="RNaseH-like_sf"/>
</dbReference>